<evidence type="ECO:0000256" key="1">
    <source>
        <dbReference type="ARBA" id="ARBA00022630"/>
    </source>
</evidence>
<dbReference type="NCBIfam" id="TIGR03860">
    <property type="entry name" value="FMN_nitrolo"/>
    <property type="match status" value="1"/>
</dbReference>
<gene>
    <name evidence="8" type="ORF">BS297_27395</name>
</gene>
<comment type="caution">
    <text evidence="8">The sequence shown here is derived from an EMBL/GenBank/DDBJ whole genome shotgun (WGS) entry which is preliminary data.</text>
</comment>
<dbReference type="InterPro" id="IPR036661">
    <property type="entry name" value="Luciferase-like_sf"/>
</dbReference>
<dbReference type="PIRSF" id="PIRSF000337">
    <property type="entry name" value="NTA_MOA"/>
    <property type="match status" value="1"/>
</dbReference>
<keyword evidence="3" id="KW-0560">Oxidoreductase</keyword>
<dbReference type="Proteomes" id="UP000325576">
    <property type="component" value="Unassembled WGS sequence"/>
</dbReference>
<keyword evidence="4" id="KW-0503">Monooxygenase</keyword>
<feature type="binding site" evidence="6">
    <location>
        <position position="161"/>
    </location>
    <ligand>
        <name>FMN</name>
        <dbReference type="ChEBI" id="CHEBI:58210"/>
    </ligand>
</feature>
<dbReference type="PANTHER" id="PTHR30011">
    <property type="entry name" value="ALKANESULFONATE MONOOXYGENASE-RELATED"/>
    <property type="match status" value="1"/>
</dbReference>
<protein>
    <submittedName>
        <fullName evidence="8">Oxidoreductase</fullName>
    </submittedName>
</protein>
<keyword evidence="1 6" id="KW-0285">Flavoprotein</keyword>
<feature type="domain" description="Luciferase-like" evidence="7">
    <location>
        <begin position="25"/>
        <end position="389"/>
    </location>
</feature>
<dbReference type="InterPro" id="IPR051260">
    <property type="entry name" value="Diverse_substr_monoxygenases"/>
</dbReference>
<dbReference type="PANTHER" id="PTHR30011:SF16">
    <property type="entry name" value="C2H2 FINGER DOMAIN TRANSCRIPTION FACTOR (EUROFUNG)-RELATED"/>
    <property type="match status" value="1"/>
</dbReference>
<comment type="similarity">
    <text evidence="5">Belongs to the NtaA/SnaA/DszA monooxygenase family.</text>
</comment>
<keyword evidence="2 6" id="KW-0288">FMN</keyword>
<feature type="binding site" evidence="6">
    <location>
        <position position="233"/>
    </location>
    <ligand>
        <name>FMN</name>
        <dbReference type="ChEBI" id="CHEBI:58210"/>
    </ligand>
</feature>
<dbReference type="GO" id="GO:0004497">
    <property type="term" value="F:monooxygenase activity"/>
    <property type="evidence" value="ECO:0007669"/>
    <property type="project" value="UniProtKB-KW"/>
</dbReference>
<evidence type="ECO:0000259" key="7">
    <source>
        <dbReference type="Pfam" id="PF00296"/>
    </source>
</evidence>
<feature type="binding site" evidence="6">
    <location>
        <position position="107"/>
    </location>
    <ligand>
        <name>FMN</name>
        <dbReference type="ChEBI" id="CHEBI:58210"/>
    </ligand>
</feature>
<proteinExistence type="inferred from homology"/>
<evidence type="ECO:0000313" key="9">
    <source>
        <dbReference type="Proteomes" id="UP000325576"/>
    </source>
</evidence>
<evidence type="ECO:0000256" key="6">
    <source>
        <dbReference type="PIRSR" id="PIRSR000337-1"/>
    </source>
</evidence>
<feature type="binding site" evidence="6">
    <location>
        <position position="157"/>
    </location>
    <ligand>
        <name>FMN</name>
        <dbReference type="ChEBI" id="CHEBI:58210"/>
    </ligand>
</feature>
<reference evidence="8 9" key="1">
    <citation type="journal article" date="2017" name="Poromechanics V (2013)">
        <title>Genomic Characterization of the Arsenic-Tolerant Actinobacterium, &lt;i&gt;Rhodococcus erythropolis&lt;/i&gt; S43.</title>
        <authorList>
            <person name="Retamal-Morales G."/>
            <person name="Mehnert M."/>
            <person name="Schwabe R."/>
            <person name="Tischler D."/>
            <person name="Schloemann M."/>
            <person name="Levican G.J."/>
        </authorList>
    </citation>
    <scope>NUCLEOTIDE SEQUENCE [LARGE SCALE GENOMIC DNA]</scope>
    <source>
        <strain evidence="8 9">S43</strain>
    </source>
</reference>
<evidence type="ECO:0000256" key="2">
    <source>
        <dbReference type="ARBA" id="ARBA00022643"/>
    </source>
</evidence>
<dbReference type="Gene3D" id="3.20.20.30">
    <property type="entry name" value="Luciferase-like domain"/>
    <property type="match status" value="1"/>
</dbReference>
<evidence type="ECO:0000256" key="5">
    <source>
        <dbReference type="ARBA" id="ARBA00033748"/>
    </source>
</evidence>
<organism evidence="8 9">
    <name type="scientific">Rhodococcus erythropolis</name>
    <name type="common">Arthrobacter picolinophilus</name>
    <dbReference type="NCBI Taxonomy" id="1833"/>
    <lineage>
        <taxon>Bacteria</taxon>
        <taxon>Bacillati</taxon>
        <taxon>Actinomycetota</taxon>
        <taxon>Actinomycetes</taxon>
        <taxon>Mycobacteriales</taxon>
        <taxon>Nocardiaceae</taxon>
        <taxon>Rhodococcus</taxon>
        <taxon>Rhodococcus erythropolis group</taxon>
    </lineage>
</organism>
<dbReference type="InterPro" id="IPR016215">
    <property type="entry name" value="NTA_MOA"/>
</dbReference>
<accession>A0A0C2ZYH0</accession>
<feature type="binding site" evidence="6">
    <location>
        <position position="61"/>
    </location>
    <ligand>
        <name>FMN</name>
        <dbReference type="ChEBI" id="CHEBI:58210"/>
    </ligand>
</feature>
<sequence>MSDVKPLLFGVYDQVAVGGGGAASLWTHPDDRRVGANSLEYWANVARTADQANLDLLFFGDVLGLYDVYGANHEAAVRWAIEAPANDPAVLVPALAALTKNVAFAITASTTYENPFSLARRFSTIDHLSGGRFGWNIVTSYLRSAARNFGLDEMMEHDDRYERADEFMDVVYKLWEGSWADDAVVADKANAVFARGDRVRPIDHVGPNYRVAGPHVSSPSPQRTPLIFQAGWSPRGREFGAKHGEVIFAGATDPAKVNEGITDIANRAVANGRSADAIQGITGFSVIVGKTEIEVQEKYDKLQQNYHIEGQLVSYSGDIGVDLSNLADDEPISRDKNGFGNWIMRPDGSGKPLTMGDLRRRFEKVAARREAAFIGTPTQIADRIENHARISGVRGYMLLPLLSPGTLDDFVTLVVPELIKRGLFRDKPPTGTLRSRFTAFGTDRMPSESYGAQFRFPE</sequence>
<dbReference type="EMBL" id="MRBO01000731">
    <property type="protein sequence ID" value="KAB2582138.1"/>
    <property type="molecule type" value="Genomic_DNA"/>
</dbReference>
<dbReference type="GO" id="GO:0016705">
    <property type="term" value="F:oxidoreductase activity, acting on paired donors, with incorporation or reduction of molecular oxygen"/>
    <property type="evidence" value="ECO:0007669"/>
    <property type="project" value="InterPro"/>
</dbReference>
<dbReference type="SUPFAM" id="SSF51679">
    <property type="entry name" value="Bacterial luciferase-like"/>
    <property type="match status" value="1"/>
</dbReference>
<name>A0A0C2ZYH0_RHOER</name>
<dbReference type="AlphaFoldDB" id="A0A0C2ZYH0"/>
<evidence type="ECO:0000313" key="8">
    <source>
        <dbReference type="EMBL" id="KAB2582138.1"/>
    </source>
</evidence>
<dbReference type="Pfam" id="PF00296">
    <property type="entry name" value="Bac_luciferase"/>
    <property type="match status" value="1"/>
</dbReference>
<evidence type="ECO:0000256" key="3">
    <source>
        <dbReference type="ARBA" id="ARBA00023002"/>
    </source>
</evidence>
<evidence type="ECO:0000256" key="4">
    <source>
        <dbReference type="ARBA" id="ARBA00023033"/>
    </source>
</evidence>
<dbReference type="InterPro" id="IPR011251">
    <property type="entry name" value="Luciferase-like_dom"/>
</dbReference>